<dbReference type="PROSITE" id="PS51746">
    <property type="entry name" value="PPM_2"/>
    <property type="match status" value="1"/>
</dbReference>
<dbReference type="RefSeq" id="WP_344591716.1">
    <property type="nucleotide sequence ID" value="NZ_BAAARW010000019.1"/>
</dbReference>
<dbReference type="Proteomes" id="UP001501231">
    <property type="component" value="Unassembled WGS sequence"/>
</dbReference>
<comment type="caution">
    <text evidence="3">The sequence shown here is derived from an EMBL/GenBank/DDBJ whole genome shotgun (WGS) entry which is preliminary data.</text>
</comment>
<accession>A0ABP5WK49</accession>
<dbReference type="Pfam" id="PF13672">
    <property type="entry name" value="PP2C_2"/>
    <property type="match status" value="1"/>
</dbReference>
<gene>
    <name evidence="3" type="ORF">GCM10010191_47650</name>
</gene>
<protein>
    <recommendedName>
        <fullName evidence="2">PPM-type phosphatase domain-containing protein</fullName>
    </recommendedName>
</protein>
<evidence type="ECO:0000313" key="3">
    <source>
        <dbReference type="EMBL" id="GAA2428919.1"/>
    </source>
</evidence>
<reference evidence="4" key="1">
    <citation type="journal article" date="2019" name="Int. J. Syst. Evol. Microbiol.">
        <title>The Global Catalogue of Microorganisms (GCM) 10K type strain sequencing project: providing services to taxonomists for standard genome sequencing and annotation.</title>
        <authorList>
            <consortium name="The Broad Institute Genomics Platform"/>
            <consortium name="The Broad Institute Genome Sequencing Center for Infectious Disease"/>
            <person name="Wu L."/>
            <person name="Ma J."/>
        </authorList>
    </citation>
    <scope>NUCLEOTIDE SEQUENCE [LARGE SCALE GENOMIC DNA]</scope>
    <source>
        <strain evidence="4">JCM 3325</strain>
    </source>
</reference>
<dbReference type="SUPFAM" id="SSF81606">
    <property type="entry name" value="PP2C-like"/>
    <property type="match status" value="1"/>
</dbReference>
<dbReference type="CDD" id="cd00143">
    <property type="entry name" value="PP2Cc"/>
    <property type="match status" value="1"/>
</dbReference>
<feature type="region of interest" description="Disordered" evidence="1">
    <location>
        <begin position="404"/>
        <end position="440"/>
    </location>
</feature>
<dbReference type="SMART" id="SM00332">
    <property type="entry name" value="PP2Cc"/>
    <property type="match status" value="1"/>
</dbReference>
<proteinExistence type="predicted"/>
<dbReference type="InterPro" id="IPR036457">
    <property type="entry name" value="PPM-type-like_dom_sf"/>
</dbReference>
<evidence type="ECO:0000256" key="1">
    <source>
        <dbReference type="SAM" id="MobiDB-lite"/>
    </source>
</evidence>
<evidence type="ECO:0000313" key="4">
    <source>
        <dbReference type="Proteomes" id="UP001501231"/>
    </source>
</evidence>
<feature type="domain" description="PPM-type phosphatase" evidence="2">
    <location>
        <begin position="117"/>
        <end position="408"/>
    </location>
</feature>
<sequence>MDGDRSGGMGDDMGDGDVALSCGWCGEPLEPGDRFCEACGKAPRGPRAVIEIPEIRPEAVLETSSRRTRSEPAAECADCGGTGIDADGYCDGCGLRQPTGNEHVEIELAGPLVAEVRAAGVSDLGHRRGRNEDAIAMAALPRTVCAVVCDGVASAPGSDRAAQVAADTGVVALTERLVEGDGPEAATRGAVDRANRAVTELAASPHNPPACTYVSAVVAPQGVTIGWVGDSRAYWISLGAAAPASGARTNGTNGHGSALLTRDDSWADLMIARRTMTADAARSDPRAHLLTGWLGADADVFAPHAVTFRPRGPGMVLICSDGLWNHLPEPAVLEAALARAIAETPAANEDPDARPPTNGRHRRNHWRHRHRPDDDTPGAGLLSLARGLVQAALDEGGHDNVTVALIPYPPPPPAIAPAPATAQRSPAPDAPDGPTREPPR</sequence>
<feature type="compositionally biased region" description="Basic residues" evidence="1">
    <location>
        <begin position="359"/>
        <end position="370"/>
    </location>
</feature>
<feature type="region of interest" description="Disordered" evidence="1">
    <location>
        <begin position="345"/>
        <end position="381"/>
    </location>
</feature>
<organism evidence="3 4">
    <name type="scientific">Actinomadura vinacea</name>
    <dbReference type="NCBI Taxonomy" id="115336"/>
    <lineage>
        <taxon>Bacteria</taxon>
        <taxon>Bacillati</taxon>
        <taxon>Actinomycetota</taxon>
        <taxon>Actinomycetes</taxon>
        <taxon>Streptosporangiales</taxon>
        <taxon>Thermomonosporaceae</taxon>
        <taxon>Actinomadura</taxon>
    </lineage>
</organism>
<evidence type="ECO:0000259" key="2">
    <source>
        <dbReference type="PROSITE" id="PS51746"/>
    </source>
</evidence>
<name>A0ABP5WK49_9ACTN</name>
<keyword evidence="4" id="KW-1185">Reference proteome</keyword>
<feature type="compositionally biased region" description="Pro residues" evidence="1">
    <location>
        <begin position="407"/>
        <end position="416"/>
    </location>
</feature>
<dbReference type="Gene3D" id="3.60.40.10">
    <property type="entry name" value="PPM-type phosphatase domain"/>
    <property type="match status" value="1"/>
</dbReference>
<dbReference type="InterPro" id="IPR001932">
    <property type="entry name" value="PPM-type_phosphatase-like_dom"/>
</dbReference>
<dbReference type="EMBL" id="BAAARW010000019">
    <property type="protein sequence ID" value="GAA2428919.1"/>
    <property type="molecule type" value="Genomic_DNA"/>
</dbReference>